<sequence length="115" mass="12412">MKINTLQSLINQQITQVGHGGQAGRLTETNPLTENSHQISTAEKAFANEVLEHVKNTALSRHDIACLLPRVSNLELKQGKAGEVIVTGLRTEQLSLSDAKLLLEAAMRQDTAADG</sequence>
<evidence type="ECO:0000313" key="4">
    <source>
        <dbReference type="EMBL" id="ABG16247.1"/>
    </source>
</evidence>
<dbReference type="Pfam" id="PF09013">
    <property type="entry name" value="YopH_N"/>
    <property type="match status" value="1"/>
</dbReference>
<reference evidence="4 5" key="1">
    <citation type="journal article" date="2006" name="J. Bacteriol.">
        <title>Complete genome sequence of Yersinia pestis strains Antiqua and Nepal516: evidence of gene reduction in an emerging pathogen.</title>
        <authorList>
            <person name="Chain P.S."/>
            <person name="Hu P."/>
            <person name="Malfatti S.A."/>
            <person name="Radnedge L."/>
            <person name="Larimer F."/>
            <person name="Vergez L.M."/>
            <person name="Worsham P."/>
            <person name="Chu M.C."/>
            <person name="Andersen G.L."/>
        </authorList>
    </citation>
    <scope>NUCLEOTIDE SEQUENCE [LARGE SCALE GENOMIC DNA]</scope>
    <source>
        <strain evidence="4 5">Antiqua</strain>
        <plasmid evidence="4 5">pCD</plasmid>
    </source>
</reference>
<dbReference type="SMR" id="A0A0E1NL83"/>
<dbReference type="InterPro" id="IPR015103">
    <property type="entry name" value="ProtTyrPase_YopH_N"/>
</dbReference>
<evidence type="ECO:0000313" key="5">
    <source>
        <dbReference type="Proteomes" id="UP000001971"/>
    </source>
</evidence>
<gene>
    <name evidence="4" type="ordered locus">YPA_CD0003</name>
</gene>
<dbReference type="SUPFAM" id="SSF64449">
    <property type="entry name" value="YopH tyrosine phosphatase N-terminal domain"/>
    <property type="match status" value="1"/>
</dbReference>
<dbReference type="EMBL" id="CP000311">
    <property type="protein sequence ID" value="ABG16247.1"/>
    <property type="molecule type" value="Genomic_DNA"/>
</dbReference>
<dbReference type="AlphaFoldDB" id="A0A0E1NL83"/>
<evidence type="ECO:0000256" key="2">
    <source>
        <dbReference type="SAM" id="MobiDB-lite"/>
    </source>
</evidence>
<feature type="domain" description="Protein-tyrosine phosphatase YopH N-terminal" evidence="3">
    <location>
        <begin position="7"/>
        <end position="109"/>
    </location>
</feature>
<evidence type="ECO:0000256" key="1">
    <source>
        <dbReference type="ARBA" id="ARBA00023026"/>
    </source>
</evidence>
<organism evidence="4 5">
    <name type="scientific">Yersinia pestis bv. Antiqua (strain Antiqua)</name>
    <dbReference type="NCBI Taxonomy" id="360102"/>
    <lineage>
        <taxon>Bacteria</taxon>
        <taxon>Pseudomonadati</taxon>
        <taxon>Pseudomonadota</taxon>
        <taxon>Gammaproteobacteria</taxon>
        <taxon>Enterobacterales</taxon>
        <taxon>Yersiniaceae</taxon>
        <taxon>Yersinia</taxon>
    </lineage>
</organism>
<proteinExistence type="predicted"/>
<name>A0A0E1NL83_YERPA</name>
<dbReference type="InterPro" id="IPR036484">
    <property type="entry name" value="ProtTyrPase_YopH_N_sf"/>
</dbReference>
<feature type="region of interest" description="Disordered" evidence="2">
    <location>
        <begin position="19"/>
        <end position="38"/>
    </location>
</feature>
<dbReference type="NCBIfam" id="NF033924">
    <property type="entry name" value="T3SS_LcrQ_reg"/>
    <property type="match status" value="1"/>
</dbReference>
<dbReference type="GO" id="GO:0004725">
    <property type="term" value="F:protein tyrosine phosphatase activity"/>
    <property type="evidence" value="ECO:0007669"/>
    <property type="project" value="InterPro"/>
</dbReference>
<geneLocation type="plasmid" evidence="4 5">
    <name>pCD</name>
</geneLocation>
<keyword evidence="1" id="KW-0843">Virulence</keyword>
<evidence type="ECO:0000259" key="3">
    <source>
        <dbReference type="Pfam" id="PF09013"/>
    </source>
</evidence>
<protein>
    <submittedName>
        <fullName evidence="4">Type III secretion regulatory protein</fullName>
    </submittedName>
</protein>
<keyword evidence="4" id="KW-0614">Plasmid</keyword>
<dbReference type="Gene3D" id="3.30.1570.10">
    <property type="entry name" value="Protein-tyrosine phosphatase, YopH, N-terminal domain"/>
    <property type="match status" value="1"/>
</dbReference>
<dbReference type="HOGENOM" id="CLU_2235561_0_0_6"/>
<dbReference type="KEGG" id="ypa:YPA_CD0003"/>
<dbReference type="RefSeq" id="WP_002212907.1">
    <property type="nucleotide sequence ID" value="NC_008122.1"/>
</dbReference>
<accession>A0A0E1NL83</accession>
<feature type="compositionally biased region" description="Polar residues" evidence="2">
    <location>
        <begin position="27"/>
        <end position="38"/>
    </location>
</feature>
<dbReference type="PATRIC" id="fig|360102.15.peg.4563"/>
<dbReference type="Proteomes" id="UP000001971">
    <property type="component" value="Plasmid pCD"/>
</dbReference>